<proteinExistence type="predicted"/>
<dbReference type="Gene3D" id="3.40.630.30">
    <property type="match status" value="1"/>
</dbReference>
<name>A0ABT1A3I3_9PSEU</name>
<dbReference type="Proteomes" id="UP001165283">
    <property type="component" value="Unassembled WGS sequence"/>
</dbReference>
<dbReference type="EMBL" id="JAGSOV010000044">
    <property type="protein sequence ID" value="MCO1657564.1"/>
    <property type="molecule type" value="Genomic_DNA"/>
</dbReference>
<evidence type="ECO:0000259" key="1">
    <source>
        <dbReference type="PROSITE" id="PS51186"/>
    </source>
</evidence>
<accession>A0ABT1A3I3</accession>
<comment type="caution">
    <text evidence="2">The sequence shown here is derived from an EMBL/GenBank/DDBJ whole genome shotgun (WGS) entry which is preliminary data.</text>
</comment>
<evidence type="ECO:0000313" key="3">
    <source>
        <dbReference type="Proteomes" id="UP001165283"/>
    </source>
</evidence>
<dbReference type="GO" id="GO:0016746">
    <property type="term" value="F:acyltransferase activity"/>
    <property type="evidence" value="ECO:0007669"/>
    <property type="project" value="UniProtKB-KW"/>
</dbReference>
<evidence type="ECO:0000313" key="2">
    <source>
        <dbReference type="EMBL" id="MCO1657564.1"/>
    </source>
</evidence>
<reference evidence="2" key="1">
    <citation type="submission" date="2021-04" db="EMBL/GenBank/DDBJ databases">
        <title>Pseudonocardia sp. nov., isolated from sandy soil of mangrove forest.</title>
        <authorList>
            <person name="Zan Z."/>
            <person name="Huang R."/>
            <person name="Liu W."/>
        </authorList>
    </citation>
    <scope>NUCLEOTIDE SEQUENCE</scope>
    <source>
        <strain evidence="2">S2-4</strain>
    </source>
</reference>
<dbReference type="Pfam" id="PF24553">
    <property type="entry name" value="Rv0428c_C"/>
    <property type="match status" value="1"/>
</dbReference>
<feature type="domain" description="N-acetyltransferase" evidence="1">
    <location>
        <begin position="209"/>
        <end position="341"/>
    </location>
</feature>
<dbReference type="InterPro" id="IPR056935">
    <property type="entry name" value="Rv0428c-like_C"/>
</dbReference>
<sequence>MGGGVTRALLPGWKPGSGHDAGVRIGGDLIGRRVALRFRIGERDGRPLYRDAVGELSADGDELVVSTRKGPVRAARTAVVAVRAVPPAVPRRAPLAAVTRLEELCADAWPAVVDRPLGGWRLRAAGGYTGRANSALAVGDPGMPVAAALDVLRGFAVEHAIPARVQAPIGSPWDAAVAREGWVLDSGHEAGAEVSVMVADLAALPRRPGPVVEVPERPSAQWWGLGGDGEPSPAKRHVLDPGGSPRTAFLLARGADGEPVGRLRATAVADHLHLSVLDVLPTERRKGLATTLVGVAADWGGAAAARWAVLQVALHNTGARALYGRLGFVEHHRYRYLVPPS</sequence>
<dbReference type="InterPro" id="IPR000182">
    <property type="entry name" value="GNAT_dom"/>
</dbReference>
<organism evidence="2 3">
    <name type="scientific">Pseudonocardia humida</name>
    <dbReference type="NCBI Taxonomy" id="2800819"/>
    <lineage>
        <taxon>Bacteria</taxon>
        <taxon>Bacillati</taxon>
        <taxon>Actinomycetota</taxon>
        <taxon>Actinomycetes</taxon>
        <taxon>Pseudonocardiales</taxon>
        <taxon>Pseudonocardiaceae</taxon>
        <taxon>Pseudonocardia</taxon>
    </lineage>
</organism>
<keyword evidence="3" id="KW-1185">Reference proteome</keyword>
<dbReference type="EC" id="2.3.1.-" evidence="2"/>
<dbReference type="PROSITE" id="PS51186">
    <property type="entry name" value="GNAT"/>
    <property type="match status" value="1"/>
</dbReference>
<keyword evidence="2" id="KW-0808">Transferase</keyword>
<protein>
    <submittedName>
        <fullName evidence="2">GNAT family N-acetyltransferase</fullName>
        <ecNumber evidence="2">2.3.1.-</ecNumber>
    </submittedName>
</protein>
<dbReference type="InterPro" id="IPR016181">
    <property type="entry name" value="Acyl_CoA_acyltransferase"/>
</dbReference>
<gene>
    <name evidence="2" type="ORF">KDL28_21120</name>
</gene>
<keyword evidence="2" id="KW-0012">Acyltransferase</keyword>
<dbReference type="SUPFAM" id="SSF55729">
    <property type="entry name" value="Acyl-CoA N-acyltransferases (Nat)"/>
    <property type="match status" value="1"/>
</dbReference>